<name>A0AA38I9E4_9CUCU</name>
<evidence type="ECO:0000259" key="6">
    <source>
        <dbReference type="Pfam" id="PF13873"/>
    </source>
</evidence>
<evidence type="ECO:0000256" key="1">
    <source>
        <dbReference type="ARBA" id="ARBA00011764"/>
    </source>
</evidence>
<reference evidence="7" key="1">
    <citation type="journal article" date="2023" name="G3 (Bethesda)">
        <title>Whole genome assemblies of Zophobas morio and Tenebrio molitor.</title>
        <authorList>
            <person name="Kaur S."/>
            <person name="Stinson S.A."/>
            <person name="diCenzo G.C."/>
        </authorList>
    </citation>
    <scope>NUCLEOTIDE SEQUENCE</scope>
    <source>
        <strain evidence="7">QUZm001</strain>
    </source>
</reference>
<dbReference type="InterPro" id="IPR028002">
    <property type="entry name" value="Myb_DNA-bind_5"/>
</dbReference>
<evidence type="ECO:0000256" key="5">
    <source>
        <dbReference type="ARBA" id="ARBA00025466"/>
    </source>
</evidence>
<dbReference type="Proteomes" id="UP001168821">
    <property type="component" value="Unassembled WGS sequence"/>
</dbReference>
<feature type="domain" description="Myb/SANT-like DNA-binding" evidence="6">
    <location>
        <begin position="11"/>
        <end position="88"/>
    </location>
</feature>
<dbReference type="AlphaFoldDB" id="A0AA38I9E4"/>
<keyword evidence="8" id="KW-1185">Reference proteome</keyword>
<evidence type="ECO:0000256" key="2">
    <source>
        <dbReference type="ARBA" id="ARBA00016807"/>
    </source>
</evidence>
<keyword evidence="3" id="KW-0805">Transcription regulation</keyword>
<sequence length="135" mass="15563">MADWSLPRKPRKSNFSTDEVDVLVDSVKAHYNVLYGKFAKRATNRWIRQKAWMDILKKVNGVSIEKRTLQEVKNKWKKCQYAMKEKVSKGGLADDPGESSWDDMGRFLRNFCGWPGLFTLRLGVAGFLMDDTVDV</sequence>
<dbReference type="EMBL" id="JALNTZ010000005">
    <property type="protein sequence ID" value="KAJ3651286.1"/>
    <property type="molecule type" value="Genomic_DNA"/>
</dbReference>
<comment type="subunit">
    <text evidence="1">Self-associates forming complexes of several hundred monomers.</text>
</comment>
<accession>A0AA38I9E4</accession>
<dbReference type="PANTHER" id="PTHR23098">
    <property type="entry name" value="AGAP001331-PA-RELATED"/>
    <property type="match status" value="1"/>
</dbReference>
<evidence type="ECO:0000313" key="7">
    <source>
        <dbReference type="EMBL" id="KAJ3651286.1"/>
    </source>
</evidence>
<dbReference type="GO" id="GO:0005634">
    <property type="term" value="C:nucleus"/>
    <property type="evidence" value="ECO:0007669"/>
    <property type="project" value="TreeGrafter"/>
</dbReference>
<comment type="caution">
    <text evidence="7">The sequence shown here is derived from an EMBL/GenBank/DDBJ whole genome shotgun (WGS) entry which is preliminary data.</text>
</comment>
<protein>
    <recommendedName>
        <fullName evidence="2">Regulatory protein zeste</fullName>
    </recommendedName>
</protein>
<proteinExistence type="predicted"/>
<dbReference type="Pfam" id="PF13873">
    <property type="entry name" value="Myb_DNA-bind_5"/>
    <property type="match status" value="1"/>
</dbReference>
<evidence type="ECO:0000256" key="3">
    <source>
        <dbReference type="ARBA" id="ARBA00023015"/>
    </source>
</evidence>
<gene>
    <name evidence="7" type="ORF">Zmor_017336</name>
</gene>
<evidence type="ECO:0000256" key="4">
    <source>
        <dbReference type="ARBA" id="ARBA00023163"/>
    </source>
</evidence>
<dbReference type="PANTHER" id="PTHR23098:SF16">
    <property type="entry name" value="REGULATORY PROTEIN ZESTE"/>
    <property type="match status" value="1"/>
</dbReference>
<evidence type="ECO:0000313" key="8">
    <source>
        <dbReference type="Proteomes" id="UP001168821"/>
    </source>
</evidence>
<keyword evidence="4" id="KW-0804">Transcription</keyword>
<organism evidence="7 8">
    <name type="scientific">Zophobas morio</name>
    <dbReference type="NCBI Taxonomy" id="2755281"/>
    <lineage>
        <taxon>Eukaryota</taxon>
        <taxon>Metazoa</taxon>
        <taxon>Ecdysozoa</taxon>
        <taxon>Arthropoda</taxon>
        <taxon>Hexapoda</taxon>
        <taxon>Insecta</taxon>
        <taxon>Pterygota</taxon>
        <taxon>Neoptera</taxon>
        <taxon>Endopterygota</taxon>
        <taxon>Coleoptera</taxon>
        <taxon>Polyphaga</taxon>
        <taxon>Cucujiformia</taxon>
        <taxon>Tenebrionidae</taxon>
        <taxon>Zophobas</taxon>
    </lineage>
</organism>
<comment type="function">
    <text evidence="5">Involved in transvection phenomena (= synapsis-dependent gene expression), where the synaptic pairing of chromosomes carrying genes with which zeste interacts influences the expression of these genes. Zeste binds to DNA and stimulates transcription from a nearby promoter.</text>
</comment>